<dbReference type="AlphaFoldDB" id="A0A1E5R8N8"/>
<accession>A0A1E5R8N8</accession>
<dbReference type="OrthoDB" id="3972158at2759"/>
<comment type="caution">
    <text evidence="1">The sequence shown here is derived from an EMBL/GenBank/DDBJ whole genome shotgun (WGS) entry which is preliminary data.</text>
</comment>
<protein>
    <submittedName>
        <fullName evidence="1">Uncharacterized protein</fullName>
    </submittedName>
</protein>
<dbReference type="EMBL" id="LPNL01000007">
    <property type="protein sequence ID" value="OEJ83266.1"/>
    <property type="molecule type" value="Genomic_DNA"/>
</dbReference>
<gene>
    <name evidence="1" type="ORF">AWRI3578_g2845</name>
</gene>
<proteinExistence type="predicted"/>
<dbReference type="Proteomes" id="UP000095605">
    <property type="component" value="Unassembled WGS sequence"/>
</dbReference>
<sequence length="437" mass="50878">MIEVMSDEHNLEANTTLIAYEVINYITTSNIDSINDILLNLLIKTIEVKNGYLSNPENFESIINKGPNDNFDQRLSDSLKRYDFIDNYHKYILTEECILDKDGNLKVPAVEDNKVKSQCLSIIKQWAQSLDLELKTVSTTNSEEYHLVYLNIANQFPTFNDKKINDIIDSWGNLKKSYHLIKTKEPGMNLSLKLTTQSEFNKNEIFFIKAISDIFSKPKESSVYSIKDGNLTKVDLLSSESDIFLIGLYKLYYNMELIDRATTYKKFVHLLKHEELSLGLLKRFDYMIDEIQSAYNINYDYYKENDMPAPDPNDNTYVEEIQRLNQHEIKKLLDILIQQKWVILYPNSSLKASSKLHYEMNTYQTNKCFKCPNSINIEQGLQCGSCQEGFLCLTCSKGYLDASKHTMNKKDRSLNDGKWCPKCFEPWRSPEDMIFYL</sequence>
<evidence type="ECO:0000313" key="2">
    <source>
        <dbReference type="Proteomes" id="UP000095605"/>
    </source>
</evidence>
<reference evidence="2" key="1">
    <citation type="journal article" date="2016" name="Genome Announc.">
        <title>Genome sequences of three species of Hanseniaspora isolated from spontaneous wine fermentations.</title>
        <authorList>
            <person name="Sternes P.R."/>
            <person name="Lee D."/>
            <person name="Kutyna D.R."/>
            <person name="Borneman A.R."/>
        </authorList>
    </citation>
    <scope>NUCLEOTIDE SEQUENCE [LARGE SCALE GENOMIC DNA]</scope>
    <source>
        <strain evidence="2">AWRI3578</strain>
    </source>
</reference>
<organism evidence="1 2">
    <name type="scientific">Hanseniaspora opuntiae</name>
    <dbReference type="NCBI Taxonomy" id="211096"/>
    <lineage>
        <taxon>Eukaryota</taxon>
        <taxon>Fungi</taxon>
        <taxon>Dikarya</taxon>
        <taxon>Ascomycota</taxon>
        <taxon>Saccharomycotina</taxon>
        <taxon>Saccharomycetes</taxon>
        <taxon>Saccharomycodales</taxon>
        <taxon>Saccharomycodaceae</taxon>
        <taxon>Hanseniaspora</taxon>
    </lineage>
</organism>
<name>A0A1E5R8N8_9ASCO</name>
<evidence type="ECO:0000313" key="1">
    <source>
        <dbReference type="EMBL" id="OEJ83266.1"/>
    </source>
</evidence>
<keyword evidence="2" id="KW-1185">Reference proteome</keyword>